<feature type="region of interest" description="Disordered" evidence="2">
    <location>
        <begin position="553"/>
        <end position="585"/>
    </location>
</feature>
<proteinExistence type="predicted"/>
<sequence>MQLVPIKRLGPGKFYLSHKGDHAFIKWNPSSHKGWMSRLFYVRWVGKKRNSWRCDMTWKDNMYTLTPSTPERSPNLATFLADMREMHFNAPEMIKEDLLCFFGCSRKGVELVGDLDERMGKAAMLKAMEEAEAASSGAAAPLTKAAKKRKASTPAEKEARRQKKKKGASTSEARPVDTAEKRRSPTPPIPTTEERPAPMPVITIAPDRDIGRLSGASNAEAVGLFSSNLTVALAWGGEVIKRLTRAQREASDLRWSFDDTVEHVIELETRLTEVEAAWAEEARATEVHRAALETRELRLEAEKAALLSEKKALAIEKEALEAEKGEMRTELDETKARAEEEVGRLRSEAINAWDLSKEEFLKSSEFDTLCAKKALGYFKVGFAGCVAQFRANGYSEEEHSAPFLDHVIELETRLTEVEAAWAEEARATEVHRAALETRELRLEAEKAALLSEKKALAIEKEALEAEKGEMRTELDETKARAEEEVGRLRSEAINAWDLSKEEFLKSSEFDTLCAKKALGYFKVGFAGCVAQFRANGYSEEEHSAPFLDVKKALMEMPDENEEAEEEEGEEDASEDEATPPSPPPQ</sequence>
<feature type="coiled-coil region" evidence="1">
    <location>
        <begin position="432"/>
        <end position="491"/>
    </location>
</feature>
<evidence type="ECO:0000313" key="4">
    <source>
        <dbReference type="Proteomes" id="UP000250235"/>
    </source>
</evidence>
<reference evidence="3 4" key="1">
    <citation type="journal article" date="2015" name="Proc. Natl. Acad. Sci. U.S.A.">
        <title>The resurrection genome of Boea hygrometrica: A blueprint for survival of dehydration.</title>
        <authorList>
            <person name="Xiao L."/>
            <person name="Yang G."/>
            <person name="Zhang L."/>
            <person name="Yang X."/>
            <person name="Zhao S."/>
            <person name="Ji Z."/>
            <person name="Zhou Q."/>
            <person name="Hu M."/>
            <person name="Wang Y."/>
            <person name="Chen M."/>
            <person name="Xu Y."/>
            <person name="Jin H."/>
            <person name="Xiao X."/>
            <person name="Hu G."/>
            <person name="Bao F."/>
            <person name="Hu Y."/>
            <person name="Wan P."/>
            <person name="Li L."/>
            <person name="Deng X."/>
            <person name="Kuang T."/>
            <person name="Xiang C."/>
            <person name="Zhu J.K."/>
            <person name="Oliver M.J."/>
            <person name="He Y."/>
        </authorList>
    </citation>
    <scope>NUCLEOTIDE SEQUENCE [LARGE SCALE GENOMIC DNA]</scope>
    <source>
        <strain evidence="4">cv. XS01</strain>
    </source>
</reference>
<evidence type="ECO:0000256" key="1">
    <source>
        <dbReference type="SAM" id="Coils"/>
    </source>
</evidence>
<feature type="compositionally biased region" description="Acidic residues" evidence="2">
    <location>
        <begin position="556"/>
        <end position="577"/>
    </location>
</feature>
<feature type="compositionally biased region" description="Basic and acidic residues" evidence="2">
    <location>
        <begin position="174"/>
        <end position="183"/>
    </location>
</feature>
<protein>
    <submittedName>
        <fullName evidence="3">Uncharacterized protein</fullName>
    </submittedName>
</protein>
<organism evidence="3 4">
    <name type="scientific">Dorcoceras hygrometricum</name>
    <dbReference type="NCBI Taxonomy" id="472368"/>
    <lineage>
        <taxon>Eukaryota</taxon>
        <taxon>Viridiplantae</taxon>
        <taxon>Streptophyta</taxon>
        <taxon>Embryophyta</taxon>
        <taxon>Tracheophyta</taxon>
        <taxon>Spermatophyta</taxon>
        <taxon>Magnoliopsida</taxon>
        <taxon>eudicotyledons</taxon>
        <taxon>Gunneridae</taxon>
        <taxon>Pentapetalae</taxon>
        <taxon>asterids</taxon>
        <taxon>lamiids</taxon>
        <taxon>Lamiales</taxon>
        <taxon>Gesneriaceae</taxon>
        <taxon>Didymocarpoideae</taxon>
        <taxon>Trichosporeae</taxon>
        <taxon>Loxocarpinae</taxon>
        <taxon>Dorcoceras</taxon>
    </lineage>
</organism>
<evidence type="ECO:0000313" key="3">
    <source>
        <dbReference type="EMBL" id="KZV51828.1"/>
    </source>
</evidence>
<name>A0A2Z7CYN3_9LAMI</name>
<feature type="coiled-coil region" evidence="1">
    <location>
        <begin position="289"/>
        <end position="348"/>
    </location>
</feature>
<accession>A0A2Z7CYN3</accession>
<gene>
    <name evidence="3" type="ORF">F511_11205</name>
</gene>
<feature type="region of interest" description="Disordered" evidence="2">
    <location>
        <begin position="133"/>
        <end position="200"/>
    </location>
</feature>
<feature type="compositionally biased region" description="Low complexity" evidence="2">
    <location>
        <begin position="133"/>
        <end position="144"/>
    </location>
</feature>
<keyword evidence="1" id="KW-0175">Coiled coil</keyword>
<evidence type="ECO:0000256" key="2">
    <source>
        <dbReference type="SAM" id="MobiDB-lite"/>
    </source>
</evidence>
<dbReference type="EMBL" id="KQ991567">
    <property type="protein sequence ID" value="KZV51828.1"/>
    <property type="molecule type" value="Genomic_DNA"/>
</dbReference>
<dbReference type="AlphaFoldDB" id="A0A2Z7CYN3"/>
<keyword evidence="4" id="KW-1185">Reference proteome</keyword>
<dbReference type="Proteomes" id="UP000250235">
    <property type="component" value="Unassembled WGS sequence"/>
</dbReference>